<keyword evidence="5" id="KW-0539">Nucleus</keyword>
<evidence type="ECO:0000256" key="2">
    <source>
        <dbReference type="ARBA" id="ARBA00022723"/>
    </source>
</evidence>
<evidence type="ECO:0000256" key="6">
    <source>
        <dbReference type="PROSITE-ProRule" id="PRU00146"/>
    </source>
</evidence>
<evidence type="ECO:0000259" key="7">
    <source>
        <dbReference type="PROSITE" id="PS50016"/>
    </source>
</evidence>
<dbReference type="InterPro" id="IPR011011">
    <property type="entry name" value="Znf_FYVE_PHD"/>
</dbReference>
<keyword evidence="3 6" id="KW-0863">Zinc-finger</keyword>
<dbReference type="InterPro" id="IPR037869">
    <property type="entry name" value="Spp1/CFP1"/>
</dbReference>
<feature type="domain" description="PHD-type" evidence="7">
    <location>
        <begin position="7"/>
        <end position="58"/>
    </location>
</feature>
<evidence type="ECO:0000256" key="4">
    <source>
        <dbReference type="ARBA" id="ARBA00022833"/>
    </source>
</evidence>
<dbReference type="Proteomes" id="UP000076532">
    <property type="component" value="Unassembled WGS sequence"/>
</dbReference>
<dbReference type="InterPro" id="IPR019786">
    <property type="entry name" value="Zinc_finger_PHD-type_CS"/>
</dbReference>
<evidence type="ECO:0000313" key="8">
    <source>
        <dbReference type="EMBL" id="KZP31308.1"/>
    </source>
</evidence>
<proteinExistence type="predicted"/>
<dbReference type="PANTHER" id="PTHR46174:SF1">
    <property type="entry name" value="CXXC-TYPE ZINC FINGER PROTEIN 1"/>
    <property type="match status" value="1"/>
</dbReference>
<gene>
    <name evidence="8" type="ORF">FIBSPDRAFT_724901</name>
</gene>
<protein>
    <recommendedName>
        <fullName evidence="7">PHD-type domain-containing protein</fullName>
    </recommendedName>
</protein>
<keyword evidence="2" id="KW-0479">Metal-binding</keyword>
<feature type="non-terminal residue" evidence="8">
    <location>
        <position position="1"/>
    </location>
</feature>
<dbReference type="GO" id="GO:0048188">
    <property type="term" value="C:Set1C/COMPASS complex"/>
    <property type="evidence" value="ECO:0007669"/>
    <property type="project" value="InterPro"/>
</dbReference>
<dbReference type="STRING" id="436010.A0A166U4M9"/>
<dbReference type="PROSITE" id="PS01359">
    <property type="entry name" value="ZF_PHD_1"/>
    <property type="match status" value="1"/>
</dbReference>
<dbReference type="Pfam" id="PF00628">
    <property type="entry name" value="PHD"/>
    <property type="match status" value="1"/>
</dbReference>
<name>A0A166U4M9_9AGAM</name>
<evidence type="ECO:0000256" key="3">
    <source>
        <dbReference type="ARBA" id="ARBA00022771"/>
    </source>
</evidence>
<dbReference type="AlphaFoldDB" id="A0A166U4M9"/>
<dbReference type="SUPFAM" id="SSF57903">
    <property type="entry name" value="FYVE/PHD zinc finger"/>
    <property type="match status" value="1"/>
</dbReference>
<evidence type="ECO:0000256" key="1">
    <source>
        <dbReference type="ARBA" id="ARBA00004123"/>
    </source>
</evidence>
<dbReference type="InterPro" id="IPR013083">
    <property type="entry name" value="Znf_RING/FYVE/PHD"/>
</dbReference>
<evidence type="ECO:0000313" key="9">
    <source>
        <dbReference type="Proteomes" id="UP000076532"/>
    </source>
</evidence>
<dbReference type="InterPro" id="IPR001965">
    <property type="entry name" value="Znf_PHD"/>
</dbReference>
<dbReference type="EMBL" id="KV417490">
    <property type="protein sequence ID" value="KZP31308.1"/>
    <property type="molecule type" value="Genomic_DNA"/>
</dbReference>
<dbReference type="InterPro" id="IPR019787">
    <property type="entry name" value="Znf_PHD-finger"/>
</dbReference>
<reference evidence="8 9" key="1">
    <citation type="journal article" date="2016" name="Mol. Biol. Evol.">
        <title>Comparative Genomics of Early-Diverging Mushroom-Forming Fungi Provides Insights into the Origins of Lignocellulose Decay Capabilities.</title>
        <authorList>
            <person name="Nagy L.G."/>
            <person name="Riley R."/>
            <person name="Tritt A."/>
            <person name="Adam C."/>
            <person name="Daum C."/>
            <person name="Floudas D."/>
            <person name="Sun H."/>
            <person name="Yadav J.S."/>
            <person name="Pangilinan J."/>
            <person name="Larsson K.H."/>
            <person name="Matsuura K."/>
            <person name="Barry K."/>
            <person name="Labutti K."/>
            <person name="Kuo R."/>
            <person name="Ohm R.A."/>
            <person name="Bhattacharya S.S."/>
            <person name="Shirouzu T."/>
            <person name="Yoshinaga Y."/>
            <person name="Martin F.M."/>
            <person name="Grigoriev I.V."/>
            <person name="Hibbett D.S."/>
        </authorList>
    </citation>
    <scope>NUCLEOTIDE SEQUENCE [LARGE SCALE GENOMIC DNA]</scope>
    <source>
        <strain evidence="8 9">CBS 109695</strain>
    </source>
</reference>
<keyword evidence="9" id="KW-1185">Reference proteome</keyword>
<dbReference type="GO" id="GO:0045893">
    <property type="term" value="P:positive regulation of DNA-templated transcription"/>
    <property type="evidence" value="ECO:0007669"/>
    <property type="project" value="TreeGrafter"/>
</dbReference>
<accession>A0A166U4M9</accession>
<dbReference type="Gene3D" id="3.30.40.10">
    <property type="entry name" value="Zinc/RING finger domain, C3HC4 (zinc finger)"/>
    <property type="match status" value="1"/>
</dbReference>
<organism evidence="8 9">
    <name type="scientific">Athelia psychrophila</name>
    <dbReference type="NCBI Taxonomy" id="1759441"/>
    <lineage>
        <taxon>Eukaryota</taxon>
        <taxon>Fungi</taxon>
        <taxon>Dikarya</taxon>
        <taxon>Basidiomycota</taxon>
        <taxon>Agaricomycotina</taxon>
        <taxon>Agaricomycetes</taxon>
        <taxon>Agaricomycetidae</taxon>
        <taxon>Atheliales</taxon>
        <taxon>Atheliaceae</taxon>
        <taxon>Athelia</taxon>
    </lineage>
</organism>
<sequence length="65" mass="7621">EEEQDDKLYCVCKTRYDEDRVMIACDRCDEWYHTHCVNMPDAEVDLVDQFICPVCVKSAFPPSSQ</sequence>
<dbReference type="PROSITE" id="PS50016">
    <property type="entry name" value="ZF_PHD_2"/>
    <property type="match status" value="1"/>
</dbReference>
<keyword evidence="4" id="KW-0862">Zinc</keyword>
<comment type="subcellular location">
    <subcellularLocation>
        <location evidence="1">Nucleus</location>
    </subcellularLocation>
</comment>
<dbReference type="SMART" id="SM00249">
    <property type="entry name" value="PHD"/>
    <property type="match status" value="1"/>
</dbReference>
<dbReference type="GO" id="GO:0008270">
    <property type="term" value="F:zinc ion binding"/>
    <property type="evidence" value="ECO:0007669"/>
    <property type="project" value="UniProtKB-KW"/>
</dbReference>
<dbReference type="OrthoDB" id="436852at2759"/>
<dbReference type="PANTHER" id="PTHR46174">
    <property type="entry name" value="CXXC-TYPE ZINC FINGER PROTEIN 1"/>
    <property type="match status" value="1"/>
</dbReference>
<evidence type="ECO:0000256" key="5">
    <source>
        <dbReference type="ARBA" id="ARBA00023242"/>
    </source>
</evidence>